<dbReference type="HOGENOM" id="CLU_1065105_0_0_5"/>
<evidence type="ECO:0008006" key="3">
    <source>
        <dbReference type="Google" id="ProtNLM"/>
    </source>
</evidence>
<dbReference type="STRING" id="375451.RD1_2682"/>
<reference evidence="1 2" key="1">
    <citation type="journal article" date="2007" name="J. Bacteriol.">
        <title>The complete genome sequence of Roseobacter denitrificans reveals a mixotrophic rather than photosynthetic metabolism.</title>
        <authorList>
            <person name="Swingley W.D."/>
            <person name="Sadekar S."/>
            <person name="Mastrian S.D."/>
            <person name="Matthies H.J."/>
            <person name="Hao J."/>
            <person name="Ramos H."/>
            <person name="Acharya C.R."/>
            <person name="Conrad A.L."/>
            <person name="Taylor H.L."/>
            <person name="Dejesa L.C."/>
            <person name="Shah M.K."/>
            <person name="O'huallachain M.E."/>
            <person name="Lince M.T."/>
            <person name="Blankenship R.E."/>
            <person name="Beatty J.T."/>
            <person name="Touchman J.W."/>
        </authorList>
    </citation>
    <scope>NUCLEOTIDE SEQUENCE [LARGE SCALE GENOMIC DNA]</scope>
    <source>
        <strain evidence="2">ATCC 33942 / OCh 114</strain>
    </source>
</reference>
<dbReference type="AlphaFoldDB" id="Q165W8"/>
<evidence type="ECO:0000313" key="1">
    <source>
        <dbReference type="EMBL" id="ABG32225.1"/>
    </source>
</evidence>
<dbReference type="Proteomes" id="UP000007029">
    <property type="component" value="Chromosome"/>
</dbReference>
<sequence>MLLLVCPCRSGSTILLRAFGHAGLPAYFQPIKNACRWRYEGQEHPWSPPVCSKDHAIFMKETFGPFHLEETTYDPLSELLATNLSADRIALVVLLRDPAAVWASWRYYWAQRTSYEVFAQAWAACQRSVQRASMARVPAYALSYDDLCRNPAFELSALFAAIGREFPSDALKGWDRKPGFGAAGSGVMLPNEPQAFLTPKAHEPVIRATGIRPMKPAGVITLQERERLSALGVFERYDALSTALPKVAECLKHPLGEKGDE</sequence>
<dbReference type="SUPFAM" id="SSF52540">
    <property type="entry name" value="P-loop containing nucleoside triphosphate hydrolases"/>
    <property type="match status" value="1"/>
</dbReference>
<organism evidence="1 2">
    <name type="scientific">Roseobacter denitrificans (strain ATCC 33942 / OCh 114)</name>
    <name type="common">Erythrobacter sp. (strain OCh 114)</name>
    <name type="synonym">Roseobacter denitrificans</name>
    <dbReference type="NCBI Taxonomy" id="375451"/>
    <lineage>
        <taxon>Bacteria</taxon>
        <taxon>Pseudomonadati</taxon>
        <taxon>Pseudomonadota</taxon>
        <taxon>Alphaproteobacteria</taxon>
        <taxon>Rhodobacterales</taxon>
        <taxon>Roseobacteraceae</taxon>
        <taxon>Roseobacter</taxon>
    </lineage>
</organism>
<dbReference type="KEGG" id="rde:RD1_2682"/>
<evidence type="ECO:0000313" key="2">
    <source>
        <dbReference type="Proteomes" id="UP000007029"/>
    </source>
</evidence>
<dbReference type="Gene3D" id="3.40.50.300">
    <property type="entry name" value="P-loop containing nucleotide triphosphate hydrolases"/>
    <property type="match status" value="1"/>
</dbReference>
<dbReference type="eggNOG" id="ENOG5030UD9">
    <property type="taxonomic scope" value="Bacteria"/>
</dbReference>
<dbReference type="InterPro" id="IPR027417">
    <property type="entry name" value="P-loop_NTPase"/>
</dbReference>
<name>Q165W8_ROSDO</name>
<keyword evidence="2" id="KW-1185">Reference proteome</keyword>
<protein>
    <recommendedName>
        <fullName evidence="3">Sulfotransferase domain-containing protein</fullName>
    </recommendedName>
</protein>
<gene>
    <name evidence="1" type="ordered locus">RD1_2682</name>
</gene>
<proteinExistence type="predicted"/>
<dbReference type="EMBL" id="CP000362">
    <property type="protein sequence ID" value="ABG32225.1"/>
    <property type="molecule type" value="Genomic_DNA"/>
</dbReference>
<accession>Q165W8</accession>